<reference evidence="1 2" key="1">
    <citation type="submission" date="2016-10" db="EMBL/GenBank/DDBJ databases">
        <authorList>
            <person name="de Groot N.N."/>
        </authorList>
    </citation>
    <scope>NUCLEOTIDE SEQUENCE [LARGE SCALE GENOMIC DNA]</scope>
    <source>
        <strain evidence="1 2">DSM 45317</strain>
    </source>
</reference>
<sequence>MDEAPRPTVRLSYPGEIAAALPHLIGFHPHESVVLVALGGPSGRRVGLTVRGDLPGRSAAPAVVGVLARSVATDDPAGVIVAVVSEAPDDLEPLPGQPAGEAVAGLPHRDVVHDAVVALAGLGIPVRDTILVRRGRWWSYDCPHPCCAPDAGAPLPGGTTELAAAAVAGGVVVERDRAALAARIARIDGPALAAMEELTWRVGDRHARAARGDREAEAARSWELVLRAVQRCRPGAAAATPPADRELAPVLWALADLRVRDRALGLALGDDAPAAEALWTECTRRAPAPLDAAPATLLAVSAWLRGDGAMANVALERALDSRPTYTLAQLLARGLAACLPPADLRAMITAAIADVDEDRVAG</sequence>
<proteinExistence type="predicted"/>
<keyword evidence="2" id="KW-1185">Reference proteome</keyword>
<dbReference type="AlphaFoldDB" id="A0A1I4EY92"/>
<name>A0A1I4EY92_9ACTN</name>
<dbReference type="EMBL" id="FOSW01000006">
    <property type="protein sequence ID" value="SFL10040.1"/>
    <property type="molecule type" value="Genomic_DNA"/>
</dbReference>
<evidence type="ECO:0008006" key="3">
    <source>
        <dbReference type="Google" id="ProtNLM"/>
    </source>
</evidence>
<dbReference type="Pfam" id="PF13830">
    <property type="entry name" value="DUF4192"/>
    <property type="match status" value="1"/>
</dbReference>
<evidence type="ECO:0000313" key="2">
    <source>
        <dbReference type="Proteomes" id="UP000199152"/>
    </source>
</evidence>
<dbReference type="OrthoDB" id="3264463at2"/>
<dbReference type="STRING" id="504800.SAMN04488085_106226"/>
<dbReference type="RefSeq" id="WP_091324667.1">
    <property type="nucleotide sequence ID" value="NZ_FOSW01000006.1"/>
</dbReference>
<accession>A0A1I4EY92</accession>
<dbReference type="InterPro" id="IPR025447">
    <property type="entry name" value="DUF4192"/>
</dbReference>
<dbReference type="Proteomes" id="UP000199152">
    <property type="component" value="Unassembled WGS sequence"/>
</dbReference>
<protein>
    <recommendedName>
        <fullName evidence="3">DUF4192 domain-containing protein</fullName>
    </recommendedName>
</protein>
<dbReference type="InParanoid" id="A0A1I4EY92"/>
<gene>
    <name evidence="1" type="ORF">SAMN04488085_106226</name>
</gene>
<organism evidence="1 2">
    <name type="scientific">Geodermatophilus ruber</name>
    <dbReference type="NCBI Taxonomy" id="504800"/>
    <lineage>
        <taxon>Bacteria</taxon>
        <taxon>Bacillati</taxon>
        <taxon>Actinomycetota</taxon>
        <taxon>Actinomycetes</taxon>
        <taxon>Geodermatophilales</taxon>
        <taxon>Geodermatophilaceae</taxon>
        <taxon>Geodermatophilus</taxon>
    </lineage>
</organism>
<evidence type="ECO:0000313" key="1">
    <source>
        <dbReference type="EMBL" id="SFL10040.1"/>
    </source>
</evidence>